<keyword evidence="1" id="KW-0812">Transmembrane</keyword>
<proteinExistence type="predicted"/>
<evidence type="ECO:0000313" key="2">
    <source>
        <dbReference type="EMBL" id="MFG6204023.1"/>
    </source>
</evidence>
<reference evidence="2 3" key="1">
    <citation type="submission" date="2024-10" db="EMBL/GenBank/DDBJ databases">
        <title>Whole genome of Pseudomonas sp Strain RB5.</title>
        <authorList>
            <person name="Selami N."/>
        </authorList>
    </citation>
    <scope>NUCLEOTIDE SEQUENCE [LARGE SCALE GENOMIC DNA]</scope>
    <source>
        <strain evidence="2 3">RB5</strain>
    </source>
</reference>
<protein>
    <recommendedName>
        <fullName evidence="4">THAP4-like heme-binding beta-barrel domain-containing protein</fullName>
    </recommendedName>
</protein>
<gene>
    <name evidence="2" type="ORF">ACGSLL_06595</name>
</gene>
<name>A0ABW7D7G9_9PSED</name>
<keyword evidence="1" id="KW-1133">Transmembrane helix</keyword>
<keyword evidence="3" id="KW-1185">Reference proteome</keyword>
<evidence type="ECO:0000256" key="1">
    <source>
        <dbReference type="SAM" id="Phobius"/>
    </source>
</evidence>
<dbReference type="Proteomes" id="UP001605918">
    <property type="component" value="Unassembled WGS sequence"/>
</dbReference>
<feature type="transmembrane region" description="Helical" evidence="1">
    <location>
        <begin position="7"/>
        <end position="25"/>
    </location>
</feature>
<evidence type="ECO:0008006" key="4">
    <source>
        <dbReference type="Google" id="ProtNLM"/>
    </source>
</evidence>
<dbReference type="RefSeq" id="WP_394504261.1">
    <property type="nucleotide sequence ID" value="NZ_JBIEIL010000003.1"/>
</dbReference>
<sequence length="205" mass="23409">MKLSKSHVGWWASIVAGIVFLIPHLRDISTILGPLAPYMVQPSTPDGLNPKLLGLWYEKYQYPQRNGVVGFEGTTEFFRNRTYRINGLLKSTTFFPVPLSPYTTIYNFDGNGEWQASDDELVIKLLSVRMRVASRLLAGMTLKIPDTSHPPSAEETELEHGLLMAQSQRYDIRSTKKNEVVLETNGLFADSYRINMTRTKQMYMR</sequence>
<keyword evidence="1" id="KW-0472">Membrane</keyword>
<accession>A0ABW7D7G9</accession>
<evidence type="ECO:0000313" key="3">
    <source>
        <dbReference type="Proteomes" id="UP001605918"/>
    </source>
</evidence>
<organism evidence="2 3">
    <name type="scientific">Pseudomonas retamae</name>
    <dbReference type="NCBI Taxonomy" id="702110"/>
    <lineage>
        <taxon>Bacteria</taxon>
        <taxon>Pseudomonadati</taxon>
        <taxon>Pseudomonadota</taxon>
        <taxon>Gammaproteobacteria</taxon>
        <taxon>Pseudomonadales</taxon>
        <taxon>Pseudomonadaceae</taxon>
        <taxon>Pseudomonas</taxon>
    </lineage>
</organism>
<dbReference type="EMBL" id="JBIEIL010000003">
    <property type="protein sequence ID" value="MFG6204023.1"/>
    <property type="molecule type" value="Genomic_DNA"/>
</dbReference>
<comment type="caution">
    <text evidence="2">The sequence shown here is derived from an EMBL/GenBank/DDBJ whole genome shotgun (WGS) entry which is preliminary data.</text>
</comment>